<evidence type="ECO:0000313" key="3">
    <source>
        <dbReference type="Proteomes" id="UP001621418"/>
    </source>
</evidence>
<organism evidence="2 3">
    <name type="scientific">Nocardia salmonicida</name>
    <dbReference type="NCBI Taxonomy" id="53431"/>
    <lineage>
        <taxon>Bacteria</taxon>
        <taxon>Bacillati</taxon>
        <taxon>Actinomycetota</taxon>
        <taxon>Actinomycetes</taxon>
        <taxon>Mycobacteriales</taxon>
        <taxon>Nocardiaceae</taxon>
        <taxon>Nocardia</taxon>
    </lineage>
</organism>
<dbReference type="RefSeq" id="WP_405149765.1">
    <property type="nucleotide sequence ID" value="NZ_CP109527.1"/>
</dbReference>
<evidence type="ECO:0000256" key="1">
    <source>
        <dbReference type="SAM" id="MobiDB-lite"/>
    </source>
</evidence>
<gene>
    <name evidence="2" type="ORF">OG308_08115</name>
</gene>
<dbReference type="EMBL" id="CP109527">
    <property type="protein sequence ID" value="WTY37792.1"/>
    <property type="molecule type" value="Genomic_DNA"/>
</dbReference>
<feature type="compositionally biased region" description="Basic and acidic residues" evidence="1">
    <location>
        <begin position="174"/>
        <end position="184"/>
    </location>
</feature>
<reference evidence="2 3" key="1">
    <citation type="submission" date="2022-10" db="EMBL/GenBank/DDBJ databases">
        <title>The complete genomes of actinobacterial strains from the NBC collection.</title>
        <authorList>
            <person name="Joergensen T.S."/>
            <person name="Alvarez Arevalo M."/>
            <person name="Sterndorff E.B."/>
            <person name="Faurdal D."/>
            <person name="Vuksanovic O."/>
            <person name="Mourched A.-S."/>
            <person name="Charusanti P."/>
            <person name="Shaw S."/>
            <person name="Blin K."/>
            <person name="Weber T."/>
        </authorList>
    </citation>
    <scope>NUCLEOTIDE SEQUENCE [LARGE SCALE GENOMIC DNA]</scope>
    <source>
        <strain evidence="2 3">NBC_01413</strain>
    </source>
</reference>
<feature type="region of interest" description="Disordered" evidence="1">
    <location>
        <begin position="161"/>
        <end position="193"/>
    </location>
</feature>
<feature type="compositionally biased region" description="Gly residues" evidence="1">
    <location>
        <begin position="571"/>
        <end position="596"/>
    </location>
</feature>
<name>A0ABZ1NCR1_9NOCA</name>
<feature type="compositionally biased region" description="Gly residues" evidence="1">
    <location>
        <begin position="379"/>
        <end position="389"/>
    </location>
</feature>
<feature type="compositionally biased region" description="Basic and acidic residues" evidence="1">
    <location>
        <begin position="1"/>
        <end position="14"/>
    </location>
</feature>
<feature type="region of interest" description="Disordered" evidence="1">
    <location>
        <begin position="351"/>
        <end position="416"/>
    </location>
</feature>
<evidence type="ECO:0000313" key="2">
    <source>
        <dbReference type="EMBL" id="WTY37792.1"/>
    </source>
</evidence>
<sequence length="629" mass="65758">MSDRRSTSDEEGRGRMGTPMDDWKGLKQPGSMELQDGVATKAAEYCADVLDIIAVVEPKAGEVSSMPGAGEGAELFGHLESGRALAREFFKVGREFKDEILEDHKQVLNDMALSFLIAGNKYKNTDADSKAELSTILANRKPDDSVVHAEQFWGDVSRTQRGWADSTRKPPQNRYDKAERDKGGKYAGLPANLSGLPAERRQPVVVSAEPGSSMAYPDFHKLYLSLGHAEWILYQSSDWHRMAVQLERGFSDFDNRIKGLVDDKKQWTGQGADAAREAVYRYSGRGLELVRAMYAMSDNLLDAYNWASTTKANMPTQPAGEVKAEDQKSWETHSRDIFNNWYRPGIEASGSAIPVLPGPAGIKKVTDDKGPGNNTTTSPGGGGGGGNNSNGGSKAASDAAMASQLKAQQDAAHKQQLAALQQAEEQRKAQEAAQKQAEQKALQTAAQEQQQQAQEAAQSALSSIAEQVASQASSIGEQVASAVESAATQAEQAASLAGLSGIPTTASSLDEAAKKLGLASSKGGGAGGGGAGAGSAKVDPAQALDKASKLFPRASVAADFAAAAASRAGLAGAGSAGSPMGGPMGGGGAGAGAGGGQKDHKRADFLDSVEHLEEAIGEAQTVVRPVVEK</sequence>
<accession>A0ABZ1NCR1</accession>
<protein>
    <submittedName>
        <fullName evidence="2">Uncharacterized protein</fullName>
    </submittedName>
</protein>
<feature type="region of interest" description="Disordered" evidence="1">
    <location>
        <begin position="1"/>
        <end position="29"/>
    </location>
</feature>
<proteinExistence type="predicted"/>
<feature type="compositionally biased region" description="Low complexity" evidence="1">
    <location>
        <begin position="404"/>
        <end position="416"/>
    </location>
</feature>
<keyword evidence="3" id="KW-1185">Reference proteome</keyword>
<feature type="region of interest" description="Disordered" evidence="1">
    <location>
        <begin position="571"/>
        <end position="604"/>
    </location>
</feature>
<dbReference type="Proteomes" id="UP001621418">
    <property type="component" value="Chromosome"/>
</dbReference>